<gene>
    <name evidence="1" type="ORF">VFPBJ_04867</name>
</gene>
<proteinExistence type="predicted"/>
<organism evidence="1 2">
    <name type="scientific">Purpureocillium lilacinum</name>
    <name type="common">Paecilomyces lilacinus</name>
    <dbReference type="NCBI Taxonomy" id="33203"/>
    <lineage>
        <taxon>Eukaryota</taxon>
        <taxon>Fungi</taxon>
        <taxon>Dikarya</taxon>
        <taxon>Ascomycota</taxon>
        <taxon>Pezizomycotina</taxon>
        <taxon>Sordariomycetes</taxon>
        <taxon>Hypocreomycetidae</taxon>
        <taxon>Hypocreales</taxon>
        <taxon>Ophiocordycipitaceae</taxon>
        <taxon>Purpureocillium</taxon>
    </lineage>
</organism>
<reference evidence="1 2" key="1">
    <citation type="submission" date="2016-01" db="EMBL/GenBank/DDBJ databases">
        <title>Biosynthesis of antibiotic leucinostatins and their inhibition on Phytophthora in bio-control Purpureocillium lilacinum.</title>
        <authorList>
            <person name="Wang G."/>
            <person name="Liu Z."/>
            <person name="Lin R."/>
            <person name="Li E."/>
            <person name="Mao Z."/>
            <person name="Ling J."/>
            <person name="Yin W."/>
            <person name="Xie B."/>
        </authorList>
    </citation>
    <scope>NUCLEOTIDE SEQUENCE [LARGE SCALE GENOMIC DNA]</scope>
    <source>
        <strain evidence="1">PLBJ-1</strain>
    </source>
</reference>
<protein>
    <submittedName>
        <fullName evidence="1">Uncharacterized protein</fullName>
    </submittedName>
</protein>
<name>A0A179GYB6_PURLI</name>
<comment type="caution">
    <text evidence="1">The sequence shown here is derived from an EMBL/GenBank/DDBJ whole genome shotgun (WGS) entry which is preliminary data.</text>
</comment>
<dbReference type="Proteomes" id="UP000078240">
    <property type="component" value="Unassembled WGS sequence"/>
</dbReference>
<sequence length="54" mass="5988">MVDYVSVAEATLHVRMYPLPARPVTSGRCYTMRGRIMVGGTCSWHNMSTALSLL</sequence>
<evidence type="ECO:0000313" key="2">
    <source>
        <dbReference type="Proteomes" id="UP000078240"/>
    </source>
</evidence>
<evidence type="ECO:0000313" key="1">
    <source>
        <dbReference type="EMBL" id="OAQ82283.1"/>
    </source>
</evidence>
<dbReference type="EMBL" id="LSBH01000003">
    <property type="protein sequence ID" value="OAQ82283.1"/>
    <property type="molecule type" value="Genomic_DNA"/>
</dbReference>
<accession>A0A179GYB6</accession>
<dbReference type="AlphaFoldDB" id="A0A179GYB6"/>